<feature type="region of interest" description="Disordered" evidence="22">
    <location>
        <begin position="33"/>
        <end position="91"/>
    </location>
</feature>
<evidence type="ECO:0000256" key="7">
    <source>
        <dbReference type="ARBA" id="ARBA00022553"/>
    </source>
</evidence>
<proteinExistence type="inferred from homology"/>
<evidence type="ECO:0000256" key="5">
    <source>
        <dbReference type="ARBA" id="ARBA00022481"/>
    </source>
</evidence>
<evidence type="ECO:0000256" key="18">
    <source>
        <dbReference type="ARBA" id="ARBA00023187"/>
    </source>
</evidence>
<keyword evidence="16" id="KW-0010">Activator</keyword>
<accession>A0A0T6B0J5</accession>
<comment type="similarity">
    <text evidence="3">Belongs to the pinin family.</text>
</comment>
<dbReference type="InterPro" id="IPR039853">
    <property type="entry name" value="Pinin"/>
</dbReference>
<evidence type="ECO:0000256" key="1">
    <source>
        <dbReference type="ARBA" id="ARBA00004324"/>
    </source>
</evidence>
<keyword evidence="6" id="KW-1017">Isopeptide bond</keyword>
<evidence type="ECO:0000256" key="6">
    <source>
        <dbReference type="ARBA" id="ARBA00022499"/>
    </source>
</evidence>
<comment type="subunit">
    <text evidence="20">Found in a mRNA splicing-dependent exon junction complex (EJC). Found in a complex with SR proteins. Found in a mRNP complex with RNPS1. Component of the PSAP complex consisting of RNPS1, SAP18 and PNN. Interacts with PNISR, CTBP1, CTBP2, KRT8, KRT18, KRT19, PS1D/PNO40, PPIG, RNPS1, SFRS4 and SRRM2. Identified in the spliceosome C complex.</text>
</comment>
<evidence type="ECO:0000259" key="23">
    <source>
        <dbReference type="Pfam" id="PF04696"/>
    </source>
</evidence>
<keyword evidence="11" id="KW-0965">Cell junction</keyword>
<evidence type="ECO:0000256" key="19">
    <source>
        <dbReference type="ARBA" id="ARBA00023242"/>
    </source>
</evidence>
<reference evidence="25 26" key="1">
    <citation type="submission" date="2015-09" db="EMBL/GenBank/DDBJ databases">
        <title>Draft genome of the scarab beetle Oryctes borbonicus.</title>
        <authorList>
            <person name="Meyer J.M."/>
            <person name="Markov G.V."/>
            <person name="Baskaran P."/>
            <person name="Herrmann M."/>
            <person name="Sommer R.J."/>
            <person name="Roedelsperger C."/>
        </authorList>
    </citation>
    <scope>NUCLEOTIDE SEQUENCE [LARGE SCALE GENOMIC DNA]</scope>
    <source>
        <strain evidence="25">OB123</strain>
        <tissue evidence="25">Whole animal</tissue>
    </source>
</reference>
<comment type="subcellular location">
    <subcellularLocation>
        <location evidence="2">Cell junction</location>
        <location evidence="2">Desmosome</location>
    </subcellularLocation>
    <subcellularLocation>
        <location evidence="1">Nucleus speckle</location>
    </subcellularLocation>
</comment>
<evidence type="ECO:0000256" key="8">
    <source>
        <dbReference type="ARBA" id="ARBA00022664"/>
    </source>
</evidence>
<evidence type="ECO:0000256" key="11">
    <source>
        <dbReference type="ARBA" id="ARBA00022949"/>
    </source>
</evidence>
<dbReference type="PANTHER" id="PTHR12707">
    <property type="entry name" value="PINN"/>
    <property type="match status" value="1"/>
</dbReference>
<gene>
    <name evidence="25" type="ORF">AMK59_5861</name>
</gene>
<dbReference type="GO" id="GO:0071013">
    <property type="term" value="C:catalytic step 2 spliceosome"/>
    <property type="evidence" value="ECO:0007669"/>
    <property type="project" value="TreeGrafter"/>
</dbReference>
<dbReference type="GO" id="GO:0006397">
    <property type="term" value="P:mRNA processing"/>
    <property type="evidence" value="ECO:0007669"/>
    <property type="project" value="UniProtKB-KW"/>
</dbReference>
<evidence type="ECO:0000256" key="22">
    <source>
        <dbReference type="SAM" id="MobiDB-lite"/>
    </source>
</evidence>
<evidence type="ECO:0000256" key="14">
    <source>
        <dbReference type="ARBA" id="ARBA00023054"/>
    </source>
</evidence>
<organism evidence="25 26">
    <name type="scientific">Oryctes borbonicus</name>
    <dbReference type="NCBI Taxonomy" id="1629725"/>
    <lineage>
        <taxon>Eukaryota</taxon>
        <taxon>Metazoa</taxon>
        <taxon>Ecdysozoa</taxon>
        <taxon>Arthropoda</taxon>
        <taxon>Hexapoda</taxon>
        <taxon>Insecta</taxon>
        <taxon>Pterygota</taxon>
        <taxon>Neoptera</taxon>
        <taxon>Endopterygota</taxon>
        <taxon>Coleoptera</taxon>
        <taxon>Polyphaga</taxon>
        <taxon>Scarabaeiformia</taxon>
        <taxon>Scarabaeidae</taxon>
        <taxon>Dynastinae</taxon>
        <taxon>Oryctes</taxon>
    </lineage>
</organism>
<keyword evidence="8" id="KW-0507">mRNA processing</keyword>
<keyword evidence="13" id="KW-0805">Transcription regulation</keyword>
<dbReference type="EMBL" id="LJIG01016436">
    <property type="protein sequence ID" value="KRT80606.1"/>
    <property type="molecule type" value="Genomic_DNA"/>
</dbReference>
<sequence length="394" mass="46318">MATEILKSFGTLQYELEQAKSSLKGVDENIKRLIGRDPSDIVPRATIKRPLQNEDNRIRQRGPPGSRRSYNHENDEPLSKRKNSSVFKRLSERQTMYEEEIEQKPAKQMISKVIVTPKEVPSRQEALAAQNCDEKSKARNRRMFGALLGTLQKFQQEETKLKSKEDKRAQLEKKIEEHEIREKAEIKKERRELFFNRKKKQAEIKMIELKMLRMKEYTIWEERQKPRMNFIQTKAKPHIHYLPRKLNDKNKTDLEECKVEIEKLIDKKRQEIFDDLQHIEECMKKNFERKPKVEDDNEKEFEEIKTTNNESGDETNVAKINNITCNTNEEEDNKGLLSINLCSGLTEENHNMETTNSEEMHEIKNITVVDTSANDTITQDPSVDTTKNNVQTID</sequence>
<evidence type="ECO:0000256" key="4">
    <source>
        <dbReference type="ARBA" id="ARBA00020056"/>
    </source>
</evidence>
<evidence type="ECO:0000256" key="17">
    <source>
        <dbReference type="ARBA" id="ARBA00023163"/>
    </source>
</evidence>
<dbReference type="GO" id="GO:0030057">
    <property type="term" value="C:desmosome"/>
    <property type="evidence" value="ECO:0007669"/>
    <property type="project" value="UniProtKB-SubCell"/>
</dbReference>
<evidence type="ECO:0000256" key="3">
    <source>
        <dbReference type="ARBA" id="ARBA00010386"/>
    </source>
</evidence>
<dbReference type="InterPro" id="IPR006786">
    <property type="entry name" value="Pinin_SDK_MemA"/>
</dbReference>
<evidence type="ECO:0000256" key="12">
    <source>
        <dbReference type="ARBA" id="ARBA00022990"/>
    </source>
</evidence>
<evidence type="ECO:0000256" key="2">
    <source>
        <dbReference type="ARBA" id="ARBA00004568"/>
    </source>
</evidence>
<evidence type="ECO:0000256" key="20">
    <source>
        <dbReference type="ARBA" id="ARBA00025916"/>
    </source>
</evidence>
<feature type="domain" description="Pinin/SDK" evidence="24">
    <location>
        <begin position="11"/>
        <end position="120"/>
    </location>
</feature>
<keyword evidence="12" id="KW-0007">Acetylation</keyword>
<keyword evidence="15" id="KW-0238">DNA-binding</keyword>
<keyword evidence="14 21" id="KW-0175">Coiled coil</keyword>
<dbReference type="Pfam" id="PF04696">
    <property type="entry name" value="Pinin_SDK_memA"/>
    <property type="match status" value="1"/>
</dbReference>
<feature type="coiled-coil region" evidence="21">
    <location>
        <begin position="154"/>
        <end position="188"/>
    </location>
</feature>
<evidence type="ECO:0000256" key="21">
    <source>
        <dbReference type="SAM" id="Coils"/>
    </source>
</evidence>
<protein>
    <recommendedName>
        <fullName evidence="4">Pinin</fullName>
    </recommendedName>
</protein>
<evidence type="ECO:0000259" key="24">
    <source>
        <dbReference type="Pfam" id="PF04697"/>
    </source>
</evidence>
<keyword evidence="18" id="KW-0508">mRNA splicing</keyword>
<dbReference type="InterPro" id="IPR006787">
    <property type="entry name" value="Pinin_SDK_N"/>
</dbReference>
<dbReference type="PANTHER" id="PTHR12707:SF0">
    <property type="entry name" value="PININ"/>
    <property type="match status" value="1"/>
</dbReference>
<keyword evidence="19" id="KW-0539">Nucleus</keyword>
<evidence type="ECO:0000256" key="13">
    <source>
        <dbReference type="ARBA" id="ARBA00023015"/>
    </source>
</evidence>
<keyword evidence="7" id="KW-0597">Phosphoprotein</keyword>
<dbReference type="Proteomes" id="UP000051574">
    <property type="component" value="Unassembled WGS sequence"/>
</dbReference>
<evidence type="ECO:0000256" key="9">
    <source>
        <dbReference type="ARBA" id="ARBA00022728"/>
    </source>
</evidence>
<evidence type="ECO:0000256" key="10">
    <source>
        <dbReference type="ARBA" id="ARBA00022843"/>
    </source>
</evidence>
<keyword evidence="17" id="KW-0804">Transcription</keyword>
<dbReference type="GO" id="GO:0008380">
    <property type="term" value="P:RNA splicing"/>
    <property type="evidence" value="ECO:0007669"/>
    <property type="project" value="UniProtKB-KW"/>
</dbReference>
<evidence type="ECO:0000313" key="25">
    <source>
        <dbReference type="EMBL" id="KRT80606.1"/>
    </source>
</evidence>
<dbReference type="GO" id="GO:0016607">
    <property type="term" value="C:nuclear speck"/>
    <property type="evidence" value="ECO:0007669"/>
    <property type="project" value="UniProtKB-SubCell"/>
</dbReference>
<dbReference type="AlphaFoldDB" id="A0A0T6B0J5"/>
<feature type="domain" description="Pinin/SDK/MemA protein" evidence="23">
    <location>
        <begin position="134"/>
        <end position="256"/>
    </location>
</feature>
<feature type="compositionally biased region" description="Basic and acidic residues" evidence="22">
    <location>
        <begin position="70"/>
        <end position="79"/>
    </location>
</feature>
<keyword evidence="5" id="KW-0488">Methylation</keyword>
<keyword evidence="26" id="KW-1185">Reference proteome</keyword>
<dbReference type="GO" id="GO:0003677">
    <property type="term" value="F:DNA binding"/>
    <property type="evidence" value="ECO:0007669"/>
    <property type="project" value="UniProtKB-KW"/>
</dbReference>
<keyword evidence="10" id="KW-0832">Ubl conjugation</keyword>
<dbReference type="Pfam" id="PF04697">
    <property type="entry name" value="Pinin_SDK_N"/>
    <property type="match status" value="1"/>
</dbReference>
<comment type="caution">
    <text evidence="25">The sequence shown here is derived from an EMBL/GenBank/DDBJ whole genome shotgun (WGS) entry which is preliminary data.</text>
</comment>
<feature type="region of interest" description="Disordered" evidence="22">
    <location>
        <begin position="374"/>
        <end position="394"/>
    </location>
</feature>
<evidence type="ECO:0000256" key="15">
    <source>
        <dbReference type="ARBA" id="ARBA00023125"/>
    </source>
</evidence>
<evidence type="ECO:0000313" key="26">
    <source>
        <dbReference type="Proteomes" id="UP000051574"/>
    </source>
</evidence>
<evidence type="ECO:0000256" key="16">
    <source>
        <dbReference type="ARBA" id="ARBA00023159"/>
    </source>
</evidence>
<name>A0A0T6B0J5_9SCAR</name>
<dbReference type="OrthoDB" id="330772at2759"/>
<keyword evidence="9" id="KW-0747">Spliceosome</keyword>